<evidence type="ECO:0000256" key="2">
    <source>
        <dbReference type="ARBA" id="ARBA00004300"/>
    </source>
</evidence>
<feature type="compositionally biased region" description="Polar residues" evidence="9">
    <location>
        <begin position="141"/>
        <end position="151"/>
    </location>
</feature>
<keyword evidence="4" id="KW-0963">Cytoplasm</keyword>
<proteinExistence type="inferred from homology"/>
<feature type="compositionally biased region" description="Polar residues" evidence="9">
    <location>
        <begin position="119"/>
        <end position="129"/>
    </location>
</feature>
<gene>
    <name evidence="11" type="ORF">FKW44_013179</name>
</gene>
<reference evidence="12" key="1">
    <citation type="submission" date="2021-01" db="EMBL/GenBank/DDBJ databases">
        <title>Caligus Genome Assembly.</title>
        <authorList>
            <person name="Gallardo-Escarate C."/>
        </authorList>
    </citation>
    <scope>NUCLEOTIDE SEQUENCE [LARGE SCALE GENOMIC DNA]</scope>
</reference>
<dbReference type="GO" id="GO:0007100">
    <property type="term" value="P:mitotic centrosome separation"/>
    <property type="evidence" value="ECO:0007669"/>
    <property type="project" value="TreeGrafter"/>
</dbReference>
<evidence type="ECO:0000256" key="7">
    <source>
        <dbReference type="ARBA" id="ARBA00023212"/>
    </source>
</evidence>
<dbReference type="InterPro" id="IPR033494">
    <property type="entry name" value="NUDE"/>
</dbReference>
<dbReference type="GO" id="GO:0016477">
    <property type="term" value="P:cell migration"/>
    <property type="evidence" value="ECO:0007669"/>
    <property type="project" value="TreeGrafter"/>
</dbReference>
<dbReference type="GO" id="GO:0005819">
    <property type="term" value="C:spindle"/>
    <property type="evidence" value="ECO:0007669"/>
    <property type="project" value="UniProtKB-SubCell"/>
</dbReference>
<organism evidence="11 12">
    <name type="scientific">Caligus rogercresseyi</name>
    <name type="common">Sea louse</name>
    <dbReference type="NCBI Taxonomy" id="217165"/>
    <lineage>
        <taxon>Eukaryota</taxon>
        <taxon>Metazoa</taxon>
        <taxon>Ecdysozoa</taxon>
        <taxon>Arthropoda</taxon>
        <taxon>Crustacea</taxon>
        <taxon>Multicrustacea</taxon>
        <taxon>Hexanauplia</taxon>
        <taxon>Copepoda</taxon>
        <taxon>Siphonostomatoida</taxon>
        <taxon>Caligidae</taxon>
        <taxon>Caligus</taxon>
    </lineage>
</organism>
<comment type="similarity">
    <text evidence="3">Belongs to the nudE family.</text>
</comment>
<dbReference type="EMBL" id="CP045897">
    <property type="protein sequence ID" value="QQP51737.1"/>
    <property type="molecule type" value="Genomic_DNA"/>
</dbReference>
<name>A0A7T8HKI3_CALRO</name>
<keyword evidence="6 8" id="KW-0175">Coiled coil</keyword>
<dbReference type="Proteomes" id="UP000595437">
    <property type="component" value="Chromosome 8"/>
</dbReference>
<dbReference type="OrthoDB" id="5877028at2759"/>
<keyword evidence="5" id="KW-0493">Microtubule</keyword>
<dbReference type="GO" id="GO:0008017">
    <property type="term" value="F:microtubule binding"/>
    <property type="evidence" value="ECO:0007669"/>
    <property type="project" value="InterPro"/>
</dbReference>
<evidence type="ECO:0000256" key="9">
    <source>
        <dbReference type="SAM" id="MobiDB-lite"/>
    </source>
</evidence>
<evidence type="ECO:0000256" key="6">
    <source>
        <dbReference type="ARBA" id="ARBA00023054"/>
    </source>
</evidence>
<comment type="subcellular location">
    <subcellularLocation>
        <location evidence="2">Cytoplasm</location>
        <location evidence="2">Cytoskeleton</location>
        <location evidence="2">Microtubule organizing center</location>
        <location evidence="2">Centrosome</location>
    </subcellularLocation>
    <subcellularLocation>
        <location evidence="1">Cytoplasm</location>
        <location evidence="1">Cytoskeleton</location>
        <location evidence="1">Spindle</location>
    </subcellularLocation>
</comment>
<evidence type="ECO:0000256" key="8">
    <source>
        <dbReference type="SAM" id="Coils"/>
    </source>
</evidence>
<sequence>STVASLEDFEIRMNAAIERNVYLESELDEKEALKSAVQRLKDETKDLRSELKILAPDNDKAALKDSNKKVEECPSSTLLPRRPNLPSHPPHGSPPLISGSPGAQARLMQKHGEGGRKNGATTLSATNHKSAPIGLNRMPRVSSTPTVKDSS</sequence>
<dbReference type="GO" id="GO:0000776">
    <property type="term" value="C:kinetochore"/>
    <property type="evidence" value="ECO:0007669"/>
    <property type="project" value="TreeGrafter"/>
</dbReference>
<dbReference type="PANTHER" id="PTHR10921:SF1">
    <property type="entry name" value="NUCLEAR DISTRIBUTION PROTEIN NUDE HOMOLOG"/>
    <property type="match status" value="1"/>
</dbReference>
<dbReference type="InterPro" id="IPR006964">
    <property type="entry name" value="NUDE_dom"/>
</dbReference>
<dbReference type="GO" id="GO:0000132">
    <property type="term" value="P:establishment of mitotic spindle orientation"/>
    <property type="evidence" value="ECO:0007669"/>
    <property type="project" value="TreeGrafter"/>
</dbReference>
<evidence type="ECO:0000256" key="1">
    <source>
        <dbReference type="ARBA" id="ARBA00004186"/>
    </source>
</evidence>
<protein>
    <submittedName>
        <fullName evidence="11">NudE nuclear distribution E -like protein 1 (A nidulans)</fullName>
    </submittedName>
</protein>
<dbReference type="Pfam" id="PF04880">
    <property type="entry name" value="NUDE_C"/>
    <property type="match status" value="1"/>
</dbReference>
<dbReference type="Gene3D" id="6.10.250.1080">
    <property type="match status" value="1"/>
</dbReference>
<dbReference type="AlphaFoldDB" id="A0A7T8HKI3"/>
<feature type="coiled-coil region" evidence="8">
    <location>
        <begin position="23"/>
        <end position="50"/>
    </location>
</feature>
<dbReference type="GO" id="GO:0007020">
    <property type="term" value="P:microtubule nucleation"/>
    <property type="evidence" value="ECO:0007669"/>
    <property type="project" value="TreeGrafter"/>
</dbReference>
<keyword evidence="12" id="KW-1185">Reference proteome</keyword>
<dbReference type="GO" id="GO:0051642">
    <property type="term" value="P:centrosome localization"/>
    <property type="evidence" value="ECO:0007669"/>
    <property type="project" value="TreeGrafter"/>
</dbReference>
<feature type="non-terminal residue" evidence="11">
    <location>
        <position position="1"/>
    </location>
</feature>
<evidence type="ECO:0000313" key="11">
    <source>
        <dbReference type="EMBL" id="QQP51737.1"/>
    </source>
</evidence>
<dbReference type="GO" id="GO:0005874">
    <property type="term" value="C:microtubule"/>
    <property type="evidence" value="ECO:0007669"/>
    <property type="project" value="UniProtKB-KW"/>
</dbReference>
<evidence type="ECO:0000256" key="3">
    <source>
        <dbReference type="ARBA" id="ARBA00007429"/>
    </source>
</evidence>
<evidence type="ECO:0000313" key="12">
    <source>
        <dbReference type="Proteomes" id="UP000595437"/>
    </source>
</evidence>
<feature type="region of interest" description="Disordered" evidence="9">
    <location>
        <begin position="57"/>
        <end position="151"/>
    </location>
</feature>
<feature type="compositionally biased region" description="Basic and acidic residues" evidence="9">
    <location>
        <begin position="57"/>
        <end position="72"/>
    </location>
</feature>
<evidence type="ECO:0000256" key="4">
    <source>
        <dbReference type="ARBA" id="ARBA00022490"/>
    </source>
</evidence>
<dbReference type="GO" id="GO:0047496">
    <property type="term" value="P:vesicle transport along microtubule"/>
    <property type="evidence" value="ECO:0007669"/>
    <property type="project" value="TreeGrafter"/>
</dbReference>
<dbReference type="GO" id="GO:0007059">
    <property type="term" value="P:chromosome segregation"/>
    <property type="evidence" value="ECO:0007669"/>
    <property type="project" value="TreeGrafter"/>
</dbReference>
<feature type="domain" description="NUDE" evidence="10">
    <location>
        <begin position="5"/>
        <end position="100"/>
    </location>
</feature>
<evidence type="ECO:0000256" key="5">
    <source>
        <dbReference type="ARBA" id="ARBA00022701"/>
    </source>
</evidence>
<keyword evidence="7" id="KW-0206">Cytoskeleton</keyword>
<accession>A0A7T8HKI3</accession>
<evidence type="ECO:0000259" key="10">
    <source>
        <dbReference type="Pfam" id="PF04880"/>
    </source>
</evidence>
<dbReference type="GO" id="GO:0005871">
    <property type="term" value="C:kinesin complex"/>
    <property type="evidence" value="ECO:0007669"/>
    <property type="project" value="TreeGrafter"/>
</dbReference>
<dbReference type="PANTHER" id="PTHR10921">
    <property type="entry name" value="NUCLEAR DISTRIBUTION PROTEIN NUDE HOMOLOG 1"/>
    <property type="match status" value="1"/>
</dbReference>
<dbReference type="GO" id="GO:0005813">
    <property type="term" value="C:centrosome"/>
    <property type="evidence" value="ECO:0007669"/>
    <property type="project" value="UniProtKB-SubCell"/>
</dbReference>